<protein>
    <submittedName>
        <fullName evidence="2">ABC transporter permease</fullName>
    </submittedName>
</protein>
<keyword evidence="1" id="KW-0812">Transmembrane</keyword>
<dbReference type="InterPro" id="IPR005226">
    <property type="entry name" value="UPF0014_fam"/>
</dbReference>
<accession>A0A5C4MXC0</accession>
<feature type="transmembrane region" description="Helical" evidence="1">
    <location>
        <begin position="35"/>
        <end position="59"/>
    </location>
</feature>
<evidence type="ECO:0000313" key="2">
    <source>
        <dbReference type="EMBL" id="TNC49052.1"/>
    </source>
</evidence>
<dbReference type="EMBL" id="VDFR01000030">
    <property type="protein sequence ID" value="TNC49052.1"/>
    <property type="molecule type" value="Genomic_DNA"/>
</dbReference>
<keyword evidence="1" id="KW-1133">Transmembrane helix</keyword>
<proteinExistence type="predicted"/>
<feature type="transmembrane region" description="Helical" evidence="1">
    <location>
        <begin position="12"/>
        <end position="29"/>
    </location>
</feature>
<dbReference type="EMBL" id="VDFR01000029">
    <property type="protein sequence ID" value="TNC49064.1"/>
    <property type="molecule type" value="Genomic_DNA"/>
</dbReference>
<evidence type="ECO:0000256" key="1">
    <source>
        <dbReference type="SAM" id="Phobius"/>
    </source>
</evidence>
<reference evidence="2 4" key="1">
    <citation type="submission" date="2019-05" db="EMBL/GenBank/DDBJ databases">
        <title>Mumia sp. nov., isolated from the intestinal contents of plateau pika (Ochotona curzoniae) in the Qinghai-Tibet plateau of China.</title>
        <authorList>
            <person name="Tian Z."/>
        </authorList>
    </citation>
    <scope>NUCLEOTIDE SEQUENCE [LARGE SCALE GENOMIC DNA]</scope>
    <source>
        <strain evidence="4">527</strain>
        <strain evidence="2">Z527</strain>
    </source>
</reference>
<dbReference type="RefSeq" id="WP_139105541.1">
    <property type="nucleotide sequence ID" value="NZ_VDFR01000030.1"/>
</dbReference>
<keyword evidence="1" id="KW-0472">Membrane</keyword>
<gene>
    <name evidence="3" type="ORF">FHE65_06245</name>
    <name evidence="2" type="ORF">FHE65_06270</name>
</gene>
<evidence type="ECO:0000313" key="3">
    <source>
        <dbReference type="EMBL" id="TNC49064.1"/>
    </source>
</evidence>
<dbReference type="Pfam" id="PF03649">
    <property type="entry name" value="UPF0014"/>
    <property type="match status" value="1"/>
</dbReference>
<evidence type="ECO:0000313" key="4">
    <source>
        <dbReference type="Proteomes" id="UP000306740"/>
    </source>
</evidence>
<organism evidence="2 4">
    <name type="scientific">Mumia zhuanghuii</name>
    <dbReference type="NCBI Taxonomy" id="2585211"/>
    <lineage>
        <taxon>Bacteria</taxon>
        <taxon>Bacillati</taxon>
        <taxon>Actinomycetota</taxon>
        <taxon>Actinomycetes</taxon>
        <taxon>Propionibacteriales</taxon>
        <taxon>Nocardioidaceae</taxon>
        <taxon>Mumia</taxon>
    </lineage>
</organism>
<sequence>MTPGPDQTRAAGLVTLPGAYAGLLLGGATPYEASLVQTLVLVGLLAAQVIAAAVTVAALSGLGEERPDAVAT</sequence>
<dbReference type="AlphaFoldDB" id="A0A5C4MXC0"/>
<name>A0A5C4MXC0_9ACTN</name>
<dbReference type="Proteomes" id="UP000306740">
    <property type="component" value="Unassembled WGS sequence"/>
</dbReference>
<comment type="caution">
    <text evidence="2">The sequence shown here is derived from an EMBL/GenBank/DDBJ whole genome shotgun (WGS) entry which is preliminary data.</text>
</comment>